<feature type="repeat" description="ANK" evidence="3">
    <location>
        <begin position="1733"/>
        <end position="1765"/>
    </location>
</feature>
<accession>A0A8K0CDN6</accession>
<dbReference type="InterPro" id="IPR036770">
    <property type="entry name" value="Ankyrin_rpt-contain_sf"/>
</dbReference>
<comment type="caution">
    <text evidence="4">The sequence shown here is derived from an EMBL/GenBank/DDBJ whole genome shotgun (WGS) entry which is preliminary data.</text>
</comment>
<dbReference type="Gene3D" id="3.40.50.300">
    <property type="entry name" value="P-loop containing nucleotide triphosphate hydrolases"/>
    <property type="match status" value="1"/>
</dbReference>
<evidence type="ECO:0000256" key="1">
    <source>
        <dbReference type="ARBA" id="ARBA00022737"/>
    </source>
</evidence>
<dbReference type="Gene3D" id="1.25.40.20">
    <property type="entry name" value="Ankyrin repeat-containing domain"/>
    <property type="match status" value="11"/>
</dbReference>
<dbReference type="SUPFAM" id="SSF52540">
    <property type="entry name" value="P-loop containing nucleoside triphosphate hydrolases"/>
    <property type="match status" value="1"/>
</dbReference>
<dbReference type="InterPro" id="IPR002110">
    <property type="entry name" value="Ankyrin_rpt"/>
</dbReference>
<feature type="repeat" description="ANK" evidence="3">
    <location>
        <begin position="1501"/>
        <end position="1533"/>
    </location>
</feature>
<feature type="repeat" description="ANK" evidence="3">
    <location>
        <begin position="2031"/>
        <end position="2063"/>
    </location>
</feature>
<feature type="repeat" description="ANK" evidence="3">
    <location>
        <begin position="1217"/>
        <end position="1249"/>
    </location>
</feature>
<dbReference type="PANTHER" id="PTHR24198">
    <property type="entry name" value="ANKYRIN REPEAT AND PROTEIN KINASE DOMAIN-CONTAINING PROTEIN"/>
    <property type="match status" value="1"/>
</dbReference>
<evidence type="ECO:0000256" key="2">
    <source>
        <dbReference type="ARBA" id="ARBA00023043"/>
    </source>
</evidence>
<feature type="repeat" description="ANK" evidence="3">
    <location>
        <begin position="1184"/>
        <end position="1216"/>
    </location>
</feature>
<dbReference type="PROSITE" id="PS50297">
    <property type="entry name" value="ANK_REP_REGION"/>
    <property type="match status" value="26"/>
</dbReference>
<feature type="repeat" description="ANK" evidence="3">
    <location>
        <begin position="1435"/>
        <end position="1467"/>
    </location>
</feature>
<organism evidence="4 5">
    <name type="scientific">Ignelater luminosus</name>
    <name type="common">Cucubano</name>
    <name type="synonym">Pyrophorus luminosus</name>
    <dbReference type="NCBI Taxonomy" id="2038154"/>
    <lineage>
        <taxon>Eukaryota</taxon>
        <taxon>Metazoa</taxon>
        <taxon>Ecdysozoa</taxon>
        <taxon>Arthropoda</taxon>
        <taxon>Hexapoda</taxon>
        <taxon>Insecta</taxon>
        <taxon>Pterygota</taxon>
        <taxon>Neoptera</taxon>
        <taxon>Endopterygota</taxon>
        <taxon>Coleoptera</taxon>
        <taxon>Polyphaga</taxon>
        <taxon>Elateriformia</taxon>
        <taxon>Elateroidea</taxon>
        <taxon>Elateridae</taxon>
        <taxon>Agrypninae</taxon>
        <taxon>Pyrophorini</taxon>
        <taxon>Ignelater</taxon>
    </lineage>
</organism>
<name>A0A8K0CDN6_IGNLU</name>
<dbReference type="PROSITE" id="PS50088">
    <property type="entry name" value="ANK_REPEAT"/>
    <property type="match status" value="30"/>
</dbReference>
<feature type="repeat" description="ANK" evidence="3">
    <location>
        <begin position="2230"/>
        <end position="2262"/>
    </location>
</feature>
<feature type="repeat" description="ANK" evidence="3">
    <location>
        <begin position="2263"/>
        <end position="2295"/>
    </location>
</feature>
<feature type="repeat" description="ANK" evidence="3">
    <location>
        <begin position="1286"/>
        <end position="1318"/>
    </location>
</feature>
<reference evidence="4" key="1">
    <citation type="submission" date="2019-08" db="EMBL/GenBank/DDBJ databases">
        <title>The genome of the North American firefly Photinus pyralis.</title>
        <authorList>
            <consortium name="Photinus pyralis genome working group"/>
            <person name="Fallon T.R."/>
            <person name="Sander Lower S.E."/>
            <person name="Weng J.-K."/>
        </authorList>
    </citation>
    <scope>NUCLEOTIDE SEQUENCE</scope>
    <source>
        <strain evidence="4">TRF0915ILg1</strain>
        <tissue evidence="4">Whole body</tissue>
    </source>
</reference>
<keyword evidence="5" id="KW-1185">Reference proteome</keyword>
<feature type="repeat" description="ANK" evidence="3">
    <location>
        <begin position="2097"/>
        <end position="2129"/>
    </location>
</feature>
<feature type="repeat" description="ANK" evidence="3">
    <location>
        <begin position="1766"/>
        <end position="1798"/>
    </location>
</feature>
<feature type="repeat" description="ANK" evidence="3">
    <location>
        <begin position="1335"/>
        <end position="1367"/>
    </location>
</feature>
<dbReference type="InterPro" id="IPR027417">
    <property type="entry name" value="P-loop_NTPase"/>
</dbReference>
<dbReference type="SMART" id="SM00248">
    <property type="entry name" value="ANK"/>
    <property type="match status" value="35"/>
</dbReference>
<feature type="repeat" description="ANK" evidence="3">
    <location>
        <begin position="1567"/>
        <end position="1599"/>
    </location>
</feature>
<gene>
    <name evidence="4" type="ORF">ILUMI_23906</name>
</gene>
<dbReference type="OrthoDB" id="8194444at2759"/>
<feature type="repeat" description="ANK" evidence="3">
    <location>
        <begin position="2163"/>
        <end position="2195"/>
    </location>
</feature>
<feature type="repeat" description="ANK" evidence="3">
    <location>
        <begin position="1250"/>
        <end position="1285"/>
    </location>
</feature>
<dbReference type="Pfam" id="PF13637">
    <property type="entry name" value="Ank_4"/>
    <property type="match status" value="1"/>
</dbReference>
<feature type="repeat" description="ANK" evidence="3">
    <location>
        <begin position="1634"/>
        <end position="1666"/>
    </location>
</feature>
<dbReference type="Pfam" id="PF00023">
    <property type="entry name" value="Ank"/>
    <property type="match status" value="2"/>
</dbReference>
<feature type="repeat" description="ANK" evidence="3">
    <location>
        <begin position="1667"/>
        <end position="1699"/>
    </location>
</feature>
<dbReference type="Proteomes" id="UP000801492">
    <property type="component" value="Unassembled WGS sequence"/>
</dbReference>
<feature type="repeat" description="ANK" evidence="3">
    <location>
        <begin position="1832"/>
        <end position="1864"/>
    </location>
</feature>
<dbReference type="EMBL" id="VTPC01090633">
    <property type="protein sequence ID" value="KAF2882262.1"/>
    <property type="molecule type" value="Genomic_DNA"/>
</dbReference>
<feature type="repeat" description="ANK" evidence="3">
    <location>
        <begin position="2064"/>
        <end position="2096"/>
    </location>
</feature>
<protein>
    <recommendedName>
        <fullName evidence="6">NACHT domain-containing protein</fullName>
    </recommendedName>
</protein>
<feature type="repeat" description="ANK" evidence="3">
    <location>
        <begin position="1898"/>
        <end position="1930"/>
    </location>
</feature>
<evidence type="ECO:0000313" key="4">
    <source>
        <dbReference type="EMBL" id="KAF2882262.1"/>
    </source>
</evidence>
<feature type="repeat" description="ANK" evidence="3">
    <location>
        <begin position="1534"/>
        <end position="1566"/>
    </location>
</feature>
<sequence>MAVSSDEFRIPKDFSASPGTVDFGKDYEVKIPALLGMRCIRNKEINGMWLATNVDKCGAVDDLVLHIETQKKKKITYLIQLKHKEKPDDIKAGEFKKAKKDDFSMQKYYETVVEIKTAIDTKKETDTEVVNHLRENQDSLIFVLYTNRGTTKNDFLNKVNRNSEIDNTWLLYKMIDTNGSVSMFDYDKLGFKYNNDHKSLMDKLFLYTKQIHVNKLDGAIEDEVNGFLKQLVLPKQTTKQLVQQYLQFVTDWHKGKLGGFYPLAKSDIYKVLLSNIFTPYVEVIHSVKENTFCYDLWEEIIKDKWVTVVEEDDLVAEFITSYISKAVEGYCENSDNKNLWKRHSESLGKQILRTTNKSKDVKPAEAYELLWKTRKIPLLLNTSSSDERDGLIKLIKLFPNIFSVIILTKQSKEFINSENLFICLKDLDSRHVSEILIYPVKLQGRKSVKLLQYLKNDNLHYISVRDIIYILNNKFSIGDEISTLPEVFIKRTLETVWLEPKVLEVKDQLFIIQCNLKSNLRIFFTRHKLKINDSQVLQWNDDIEFKKCDIIQVKNKGGMDKIIKYNLLKDKPYHYLILHNGNYLQWIKSSGPIKNIINFRKVSNLSNFEVNCKNTLFTNCLNGITLISACPGMGKSSLLDYIASNTYADTWVIKINLYQHIDYYRCDNFTKVDSLQHLKYLFNNNVNEDSNNDLVRLIFEQHLNDKKVILLLDGFDEIPIPHHDKVIEMIKTISKAMHSIFVTTRPNLKFYLEEGLDIFGININSFTNANQTEFLTQFFSNACGVIFLESITTFVEKLLRSSKQNLNDHDQKFTEIPLQTQLLAEVFTEDCRNFIETNEFKNTYFDLIYLYENFINKKIKIVCDKFGNSSEDSVHHYKTLRSLYALQLLFPSDDIKELNFEGRIKQVMELFPNTLHQIQKDGIVFAETAEKITFVHRTFAEYLAAQWLANNLNGENQDIAKKLIIKTFNPSLVTVRNIFDRILAKDCPLHFAIINRQVETAKKLISDPIMLSETDKYNRNCLHLIACWGVYHPFNIKPTRELQVLYQMIAEDPVKQILDFIPDKELQPTKDNLLGYTEVDYAIQSGSLNIADAICERLKNIDECLTLKDINLNYVLYLKSFSYGSLGSVLLKHSVTTELAGIIKERQSDNNEEYELHHHIVKGNIQQASLLLCLEERINKADHRGFTPLHIAVIFGDALITQLLFANNVNVNARDASGKTSLHWAVIKGEVNMITMLLDNNIEVDAVDNNGMSALHYAVVANINNRNEIVFILLKNDANITIQDNYKKTVLHYALHYNEIDILKLLIEFGLNISVETEYPNTDSLLNVLSSQDSDGGTVLHWAADKGFVDLATLFLSYGANTEIQDEDGKTAMHWAAEKGHTDLVILLLSHKAYIDAMDKLGRTPLYLAVHNGNIDTAELLLNHGASLHTTDRVTGRTPLLQAIVQNNITLINLLLNYKAVLAQKDNEDANALHLAAFTGNTEIAKLLLSMGVQLENKHSSGVTALMTAALNGQISIVRLLLSNGANIEARDNEGLTSLHYASFNGHLETVELLLSHGANLEAKDECNRTPLICAALNGNAEIIQLLLLKGANVEATDDHGKTALNCAACNNQENGVNVLIVKGHANLDTVDIYGATALLNAVKNGYADITASLLCNGASLKAKDNHGINALHYAAFQGFVNIVDLLLANGAEIDSRSNGGKTALIGSADAGHLPVLTFLWSKGADIEAKDNENMTALSWAALSGHAMLVNLLIGLKANFEVKNTNGRTPLICAAENGHMAVVQLLVSKGANIDVIDIDGVGPVQWAAYGGFTEMVTFFLSKGVCVDVKDREGRTLLMHAAFNNHINVINLLLCRGANINEQDDIGLTTMHAAARNGHVETIKLLISKGADKELKDFDGQTPVMRAAYFNQQSVVELLIENGANIDIRDKNCDTILHYCGLHGNTDLIEMVLDIKADLINLKDWVGKTALIHAATSGHAPALTLLISKGAEVNSSDNENNTALIWAAHNGHGESVDVLITLEANVEMRNNYGRTPLLCAAEKGHIEIAKQLIAKGANTEVVDSEGFTAVQLAAYNGHLEILLLFLSQGVSVNEKNSGGKTLLMLAALNNHLNILDLILDKGTNINEQDNVGQTALHCAAEKGNTEAVSLLLSRGADMEIKDSQGQTVLFCAFNYNQDPIIKLLIEKGANVEATDNSEWTVLHLAAVHNNTNAIEIILNINSNMLNLKNNSGKTALMMAAIRGQTAAVELLLSKGADIDMIDKEGKTALHFAALRKHAEIIKILVNNEADLAIQDDQGCTAFEVITYLFSKNDGSTSS</sequence>
<feature type="repeat" description="ANK" evidence="3">
    <location>
        <begin position="1965"/>
        <end position="1997"/>
    </location>
</feature>
<feature type="repeat" description="ANK" evidence="3">
    <location>
        <begin position="1998"/>
        <end position="2030"/>
    </location>
</feature>
<keyword evidence="2 3" id="KW-0040">ANK repeat</keyword>
<feature type="repeat" description="ANK" evidence="3">
    <location>
        <begin position="1368"/>
        <end position="1400"/>
    </location>
</feature>
<dbReference type="Pfam" id="PF12796">
    <property type="entry name" value="Ank_2"/>
    <property type="match status" value="8"/>
</dbReference>
<keyword evidence="1" id="KW-0677">Repeat</keyword>
<dbReference type="PANTHER" id="PTHR24198:SF165">
    <property type="entry name" value="ANKYRIN REPEAT-CONTAINING PROTEIN-RELATED"/>
    <property type="match status" value="1"/>
</dbReference>
<dbReference type="SUPFAM" id="SSF48403">
    <property type="entry name" value="Ankyrin repeat"/>
    <property type="match status" value="4"/>
</dbReference>
<dbReference type="PRINTS" id="PR01415">
    <property type="entry name" value="ANKYRIN"/>
</dbReference>
<feature type="repeat" description="ANK" evidence="3">
    <location>
        <begin position="1799"/>
        <end position="1831"/>
    </location>
</feature>
<proteinExistence type="predicted"/>
<feature type="repeat" description="ANK" evidence="3">
    <location>
        <begin position="1700"/>
        <end position="1732"/>
    </location>
</feature>
<feature type="repeat" description="ANK" evidence="3">
    <location>
        <begin position="2130"/>
        <end position="2162"/>
    </location>
</feature>
<feature type="repeat" description="ANK" evidence="3">
    <location>
        <begin position="1468"/>
        <end position="1500"/>
    </location>
</feature>
<feature type="repeat" description="ANK" evidence="3">
    <location>
        <begin position="1865"/>
        <end position="1897"/>
    </location>
</feature>
<evidence type="ECO:0000313" key="5">
    <source>
        <dbReference type="Proteomes" id="UP000801492"/>
    </source>
</evidence>
<evidence type="ECO:0008006" key="6">
    <source>
        <dbReference type="Google" id="ProtNLM"/>
    </source>
</evidence>
<evidence type="ECO:0000256" key="3">
    <source>
        <dbReference type="PROSITE-ProRule" id="PRU00023"/>
    </source>
</evidence>
<feature type="repeat" description="ANK" evidence="3">
    <location>
        <begin position="1401"/>
        <end position="1433"/>
    </location>
</feature>